<feature type="region of interest" description="Disordered" evidence="1">
    <location>
        <begin position="168"/>
        <end position="205"/>
    </location>
</feature>
<dbReference type="AlphaFoldDB" id="A0AAD7BMS1"/>
<gene>
    <name evidence="2" type="ORF">B0H17DRAFT_1151229</name>
</gene>
<protein>
    <submittedName>
        <fullName evidence="2">Uncharacterized protein</fullName>
    </submittedName>
</protein>
<name>A0AAD7BMS1_MYCRO</name>
<proteinExistence type="predicted"/>
<reference evidence="2" key="1">
    <citation type="submission" date="2023-03" db="EMBL/GenBank/DDBJ databases">
        <title>Massive genome expansion in bonnet fungi (Mycena s.s.) driven by repeated elements and novel gene families across ecological guilds.</title>
        <authorList>
            <consortium name="Lawrence Berkeley National Laboratory"/>
            <person name="Harder C.B."/>
            <person name="Miyauchi S."/>
            <person name="Viragh M."/>
            <person name="Kuo A."/>
            <person name="Thoen E."/>
            <person name="Andreopoulos B."/>
            <person name="Lu D."/>
            <person name="Skrede I."/>
            <person name="Drula E."/>
            <person name="Henrissat B."/>
            <person name="Morin E."/>
            <person name="Kohler A."/>
            <person name="Barry K."/>
            <person name="LaButti K."/>
            <person name="Morin E."/>
            <person name="Salamov A."/>
            <person name="Lipzen A."/>
            <person name="Mereny Z."/>
            <person name="Hegedus B."/>
            <person name="Baldrian P."/>
            <person name="Stursova M."/>
            <person name="Weitz H."/>
            <person name="Taylor A."/>
            <person name="Grigoriev I.V."/>
            <person name="Nagy L.G."/>
            <person name="Martin F."/>
            <person name="Kauserud H."/>
        </authorList>
    </citation>
    <scope>NUCLEOTIDE SEQUENCE</scope>
    <source>
        <strain evidence="2">CBHHK067</strain>
    </source>
</reference>
<feature type="compositionally biased region" description="Basic and acidic residues" evidence="1">
    <location>
        <begin position="196"/>
        <end position="205"/>
    </location>
</feature>
<comment type="caution">
    <text evidence="2">The sequence shown here is derived from an EMBL/GenBank/DDBJ whole genome shotgun (WGS) entry which is preliminary data.</text>
</comment>
<organism evidence="2 3">
    <name type="scientific">Mycena rosella</name>
    <name type="common">Pink bonnet</name>
    <name type="synonym">Agaricus rosellus</name>
    <dbReference type="NCBI Taxonomy" id="1033263"/>
    <lineage>
        <taxon>Eukaryota</taxon>
        <taxon>Fungi</taxon>
        <taxon>Dikarya</taxon>
        <taxon>Basidiomycota</taxon>
        <taxon>Agaricomycotina</taxon>
        <taxon>Agaricomycetes</taxon>
        <taxon>Agaricomycetidae</taxon>
        <taxon>Agaricales</taxon>
        <taxon>Marasmiineae</taxon>
        <taxon>Mycenaceae</taxon>
        <taxon>Mycena</taxon>
    </lineage>
</organism>
<evidence type="ECO:0000256" key="1">
    <source>
        <dbReference type="SAM" id="MobiDB-lite"/>
    </source>
</evidence>
<feature type="region of interest" description="Disordered" evidence="1">
    <location>
        <begin position="1"/>
        <end position="28"/>
    </location>
</feature>
<dbReference type="Proteomes" id="UP001221757">
    <property type="component" value="Unassembled WGS sequence"/>
</dbReference>
<dbReference type="EMBL" id="JARKIE010000605">
    <property type="protein sequence ID" value="KAJ7625194.1"/>
    <property type="molecule type" value="Genomic_DNA"/>
</dbReference>
<evidence type="ECO:0000313" key="3">
    <source>
        <dbReference type="Proteomes" id="UP001221757"/>
    </source>
</evidence>
<keyword evidence="3" id="KW-1185">Reference proteome</keyword>
<evidence type="ECO:0000313" key="2">
    <source>
        <dbReference type="EMBL" id="KAJ7625194.1"/>
    </source>
</evidence>
<sequence>MSSEPSRSALLARHAPGIQSDGAGRDGAMARRCAHTRSLRAAHLRSRFSRARPPVKPCPYLLSPSVLADTSTDYDGKEKGDYPPQAILGHCAARKEYLKSSKVSQWHKAIQGAIVQKPVKYQGTGYTNSLDPKPHAPSSDPPSCNTPCSRTLCHLIDSRPAFDQSIKTRKRMQGSQNEDPDLNFLKNGECVSPDSNLRDEQQFNT</sequence>
<accession>A0AAD7BMS1</accession>